<evidence type="ECO:0000313" key="2">
    <source>
        <dbReference type="EMBL" id="PVH93300.1"/>
    </source>
</evidence>
<organism evidence="2 3">
    <name type="scientific">Periconia macrospinosa</name>
    <dbReference type="NCBI Taxonomy" id="97972"/>
    <lineage>
        <taxon>Eukaryota</taxon>
        <taxon>Fungi</taxon>
        <taxon>Dikarya</taxon>
        <taxon>Ascomycota</taxon>
        <taxon>Pezizomycotina</taxon>
        <taxon>Dothideomycetes</taxon>
        <taxon>Pleosporomycetidae</taxon>
        <taxon>Pleosporales</taxon>
        <taxon>Massarineae</taxon>
        <taxon>Periconiaceae</taxon>
        <taxon>Periconia</taxon>
    </lineage>
</organism>
<keyword evidence="3" id="KW-1185">Reference proteome</keyword>
<feature type="domain" description="Amine oxidase" evidence="1">
    <location>
        <begin position="61"/>
        <end position="125"/>
    </location>
</feature>
<gene>
    <name evidence="2" type="ORF">DM02DRAFT_541807</name>
</gene>
<dbReference type="Gene3D" id="3.50.50.60">
    <property type="entry name" value="FAD/NAD(P)-binding domain"/>
    <property type="match status" value="1"/>
</dbReference>
<dbReference type="InterPro" id="IPR002937">
    <property type="entry name" value="Amino_oxidase"/>
</dbReference>
<dbReference type="GO" id="GO:0001716">
    <property type="term" value="F:L-amino-acid oxidase activity"/>
    <property type="evidence" value="ECO:0007669"/>
    <property type="project" value="TreeGrafter"/>
</dbReference>
<name>A0A2V1D5I4_9PLEO</name>
<dbReference type="STRING" id="97972.A0A2V1D5I4"/>
<dbReference type="Proteomes" id="UP000244855">
    <property type="component" value="Unassembled WGS sequence"/>
</dbReference>
<dbReference type="InterPro" id="IPR050281">
    <property type="entry name" value="Flavin_monoamine_oxidase"/>
</dbReference>
<dbReference type="Pfam" id="PF01593">
    <property type="entry name" value="Amino_oxidase"/>
    <property type="match status" value="2"/>
</dbReference>
<dbReference type="SUPFAM" id="SSF51905">
    <property type="entry name" value="FAD/NAD(P)-binding domain"/>
    <property type="match status" value="1"/>
</dbReference>
<dbReference type="SUPFAM" id="SSF54373">
    <property type="entry name" value="FAD-linked reductases, C-terminal domain"/>
    <property type="match status" value="1"/>
</dbReference>
<dbReference type="GO" id="GO:0009063">
    <property type="term" value="P:amino acid catabolic process"/>
    <property type="evidence" value="ECO:0007669"/>
    <property type="project" value="TreeGrafter"/>
</dbReference>
<dbReference type="OrthoDB" id="7777654at2759"/>
<reference evidence="2 3" key="1">
    <citation type="journal article" date="2018" name="Sci. Rep.">
        <title>Comparative genomics provides insights into the lifestyle and reveals functional heterogeneity of dark septate endophytic fungi.</title>
        <authorList>
            <person name="Knapp D.G."/>
            <person name="Nemeth J.B."/>
            <person name="Barry K."/>
            <person name="Hainaut M."/>
            <person name="Henrissat B."/>
            <person name="Johnson J."/>
            <person name="Kuo A."/>
            <person name="Lim J.H.P."/>
            <person name="Lipzen A."/>
            <person name="Nolan M."/>
            <person name="Ohm R.A."/>
            <person name="Tamas L."/>
            <person name="Grigoriev I.V."/>
            <person name="Spatafora J.W."/>
            <person name="Nagy L.G."/>
            <person name="Kovacs G.M."/>
        </authorList>
    </citation>
    <scope>NUCLEOTIDE SEQUENCE [LARGE SCALE GENOMIC DNA]</scope>
    <source>
        <strain evidence="2 3">DSE2036</strain>
    </source>
</reference>
<feature type="domain" description="Amine oxidase" evidence="1">
    <location>
        <begin position="262"/>
        <end position="546"/>
    </location>
</feature>
<protein>
    <recommendedName>
        <fullName evidence="1">Amine oxidase domain-containing protein</fullName>
    </recommendedName>
</protein>
<dbReference type="AlphaFoldDB" id="A0A2V1D5I4"/>
<sequence>MNKIAPIGNTLPVAGSANADRKFKVGIVGAGSAGLFTAMIFDHLKENFGLDVEYEILERNGRDRVGGRLYTYNFPRGEEHHYFDVGAMRFPNIAIMSRTFALFRELDMDFCDQREKPDPWKKQTRPYKVRKPVKGDLIPYYLNGPNQVTLFNGVPVSNAKGLSADMFGITGLSPEYILLPFCSSQANSHSISSQIADDIMNHAIHEFTDVYYKRGPEAFWKLLTQEGDAYSVRHFLARAIPLVDHPTIEFLETLKYGKGWYDQSFTELVLQSLDHESQEAEVKWWCVEGGAQEIAKNMAASLKQTSALKFDKRVTAMSYIDHDNDGEKTGPFDKVEVKVDGERTPRIYDAVFNSVPLGAMEHMQLEGLNLNWGTKQAIRNLAYGSACKVGIRFRTMWWVKDGLNVFSGGISKTDLPLRWCVYPSYNIHDDPNRPAVLLASYTWGQEADRLGALINGASPHNEEELKQLLLHNLARLHTTDDASFEKLLKKLNDEYIDHYAYDWSAHPGSIGAIAYFGPGQFNNMYQWITRSNGKMMIIGEAASSHHAWVVGQLPCKTQDTVLSN</sequence>
<dbReference type="PANTHER" id="PTHR10742:SF342">
    <property type="entry name" value="AMINE OXIDASE"/>
    <property type="match status" value="1"/>
</dbReference>
<dbReference type="EMBL" id="KZ805598">
    <property type="protein sequence ID" value="PVH93300.1"/>
    <property type="molecule type" value="Genomic_DNA"/>
</dbReference>
<dbReference type="Gene3D" id="3.90.660.10">
    <property type="match status" value="1"/>
</dbReference>
<dbReference type="InterPro" id="IPR036188">
    <property type="entry name" value="FAD/NAD-bd_sf"/>
</dbReference>
<evidence type="ECO:0000259" key="1">
    <source>
        <dbReference type="Pfam" id="PF01593"/>
    </source>
</evidence>
<dbReference type="PANTHER" id="PTHR10742">
    <property type="entry name" value="FLAVIN MONOAMINE OXIDASE"/>
    <property type="match status" value="1"/>
</dbReference>
<accession>A0A2V1D5I4</accession>
<evidence type="ECO:0000313" key="3">
    <source>
        <dbReference type="Proteomes" id="UP000244855"/>
    </source>
</evidence>
<proteinExistence type="predicted"/>